<sequence>MYNLIIEDCVSQSTILHGFTAYFGNGISINWIEFDSVSDTDVLLEYILIKGDFNVSLNVYTEMEIELPKLAGFISMSLHTDIIISDEGLDPFSWILISSDGTHKTVSQIAADENEFRIKR</sequence>
<evidence type="ECO:0000313" key="1">
    <source>
        <dbReference type="EMBL" id="NML37499.1"/>
    </source>
</evidence>
<reference evidence="1 2" key="1">
    <citation type="submission" date="2020-04" db="EMBL/GenBank/DDBJ databases">
        <title>Chitinophaga sp. G-6-1-13 sp. nov., isolated from soil.</title>
        <authorList>
            <person name="Dahal R.H."/>
            <person name="Chaudhary D.K."/>
        </authorList>
    </citation>
    <scope>NUCLEOTIDE SEQUENCE [LARGE SCALE GENOMIC DNA]</scope>
    <source>
        <strain evidence="1 2">G-6-1-13</strain>
    </source>
</reference>
<accession>A0A848GJC7</accession>
<comment type="caution">
    <text evidence="1">The sequence shown here is derived from an EMBL/GenBank/DDBJ whole genome shotgun (WGS) entry which is preliminary data.</text>
</comment>
<dbReference type="Proteomes" id="UP000583266">
    <property type="component" value="Unassembled WGS sequence"/>
</dbReference>
<dbReference type="AlphaFoldDB" id="A0A848GJC7"/>
<name>A0A848GJC7_9BACT</name>
<protein>
    <submittedName>
        <fullName evidence="1">Uncharacterized protein</fullName>
    </submittedName>
</protein>
<organism evidence="1 2">
    <name type="scientific">Chitinophaga fulva</name>
    <dbReference type="NCBI Taxonomy" id="2728842"/>
    <lineage>
        <taxon>Bacteria</taxon>
        <taxon>Pseudomonadati</taxon>
        <taxon>Bacteroidota</taxon>
        <taxon>Chitinophagia</taxon>
        <taxon>Chitinophagales</taxon>
        <taxon>Chitinophagaceae</taxon>
        <taxon>Chitinophaga</taxon>
    </lineage>
</organism>
<dbReference type="RefSeq" id="WP_169224558.1">
    <property type="nucleotide sequence ID" value="NZ_JABBGC010000001.1"/>
</dbReference>
<dbReference type="EMBL" id="JABBGC010000001">
    <property type="protein sequence ID" value="NML37499.1"/>
    <property type="molecule type" value="Genomic_DNA"/>
</dbReference>
<proteinExistence type="predicted"/>
<keyword evidence="2" id="KW-1185">Reference proteome</keyword>
<evidence type="ECO:0000313" key="2">
    <source>
        <dbReference type="Proteomes" id="UP000583266"/>
    </source>
</evidence>
<gene>
    <name evidence="1" type="ORF">HHL17_09885</name>
</gene>